<keyword evidence="2" id="KW-0812">Transmembrane</keyword>
<proteinExistence type="predicted"/>
<feature type="transmembrane region" description="Helical" evidence="2">
    <location>
        <begin position="112"/>
        <end position="130"/>
    </location>
</feature>
<feature type="transmembrane region" description="Helical" evidence="2">
    <location>
        <begin position="82"/>
        <end position="100"/>
    </location>
</feature>
<comment type="caution">
    <text evidence="4">The sequence shown here is derived from an EMBL/GenBank/DDBJ whole genome shotgun (WGS) entry which is preliminary data.</text>
</comment>
<dbReference type="PANTHER" id="PTHR33741">
    <property type="entry name" value="TRANSMEMBRANE PROTEIN DDB_G0269096-RELATED"/>
    <property type="match status" value="1"/>
</dbReference>
<dbReference type="Proteomes" id="UP000777438">
    <property type="component" value="Unassembled WGS sequence"/>
</dbReference>
<dbReference type="Pfam" id="PF04982">
    <property type="entry name" value="TM_HPP"/>
    <property type="match status" value="1"/>
</dbReference>
<keyword evidence="5" id="KW-1185">Reference proteome</keyword>
<evidence type="ECO:0000313" key="4">
    <source>
        <dbReference type="EMBL" id="KAH6884105.1"/>
    </source>
</evidence>
<feature type="compositionally biased region" description="Basic and acidic residues" evidence="1">
    <location>
        <begin position="241"/>
        <end position="266"/>
    </location>
</feature>
<name>A0A9P8VYL1_9HYPO</name>
<gene>
    <name evidence="4" type="ORF">B0T10DRAFT_134856</name>
</gene>
<dbReference type="OrthoDB" id="2016548at2759"/>
<accession>A0A9P8VYL1</accession>
<keyword evidence="2" id="KW-0472">Membrane</keyword>
<dbReference type="EMBL" id="JAGPYM010000021">
    <property type="protein sequence ID" value="KAH6884105.1"/>
    <property type="molecule type" value="Genomic_DNA"/>
</dbReference>
<reference evidence="4 5" key="1">
    <citation type="journal article" date="2021" name="Nat. Commun.">
        <title>Genetic determinants of endophytism in the Arabidopsis root mycobiome.</title>
        <authorList>
            <person name="Mesny F."/>
            <person name="Miyauchi S."/>
            <person name="Thiergart T."/>
            <person name="Pickel B."/>
            <person name="Atanasova L."/>
            <person name="Karlsson M."/>
            <person name="Huettel B."/>
            <person name="Barry K.W."/>
            <person name="Haridas S."/>
            <person name="Chen C."/>
            <person name="Bauer D."/>
            <person name="Andreopoulos W."/>
            <person name="Pangilinan J."/>
            <person name="LaButti K."/>
            <person name="Riley R."/>
            <person name="Lipzen A."/>
            <person name="Clum A."/>
            <person name="Drula E."/>
            <person name="Henrissat B."/>
            <person name="Kohler A."/>
            <person name="Grigoriev I.V."/>
            <person name="Martin F.M."/>
            <person name="Hacquard S."/>
        </authorList>
    </citation>
    <scope>NUCLEOTIDE SEQUENCE [LARGE SCALE GENOMIC DNA]</scope>
    <source>
        <strain evidence="4 5">MPI-CAGE-CH-0241</strain>
    </source>
</reference>
<dbReference type="PANTHER" id="PTHR33741:SF5">
    <property type="entry name" value="TRANSMEMBRANE PROTEIN DDB_G0269096-RELATED"/>
    <property type="match status" value="1"/>
</dbReference>
<feature type="domain" description="HPP transmembrane region" evidence="3">
    <location>
        <begin position="49"/>
        <end position="207"/>
    </location>
</feature>
<feature type="region of interest" description="Disordered" evidence="1">
    <location>
        <begin position="222"/>
        <end position="266"/>
    </location>
</feature>
<feature type="transmembrane region" description="Helical" evidence="2">
    <location>
        <begin position="179"/>
        <end position="201"/>
    </location>
</feature>
<evidence type="ECO:0000259" key="3">
    <source>
        <dbReference type="Pfam" id="PF04982"/>
    </source>
</evidence>
<evidence type="ECO:0000256" key="1">
    <source>
        <dbReference type="SAM" id="MobiDB-lite"/>
    </source>
</evidence>
<dbReference type="AlphaFoldDB" id="A0A9P8VYL1"/>
<feature type="transmembrane region" description="Helical" evidence="2">
    <location>
        <begin position="50"/>
        <end position="70"/>
    </location>
</feature>
<evidence type="ECO:0000256" key="2">
    <source>
        <dbReference type="SAM" id="Phobius"/>
    </source>
</evidence>
<sequence>MPWHDPLSWRFDIDLVLNRFIPPPPWHAIPYPVAYILGHRKRKPRDIGNIVPVIWAFVGIFCAISIIVVVSERIPAFKDRGAPIIVGSFGAGAVLEFYAIESPLAQPRNFFFGQILAAIVGVAITKLFLLSDDFESIRWAGGAVSCATVTSIMALTKTVHPPAGATALLAVVDDGLRHLGWFFVPVVLLNCGIMFAVALLVNNVQRTFPSYWWTPEDLSARRQKASDPEKGGPGQSDDEDSTKGKTAMDEDMTIRADDDVGSERTRLEHDRGEVIIQRGKLVVPSHIFLMPEEIQLLEEIGNRL</sequence>
<dbReference type="InterPro" id="IPR058581">
    <property type="entry name" value="TM_HPP"/>
</dbReference>
<organism evidence="4 5">
    <name type="scientific">Thelonectria olida</name>
    <dbReference type="NCBI Taxonomy" id="1576542"/>
    <lineage>
        <taxon>Eukaryota</taxon>
        <taxon>Fungi</taxon>
        <taxon>Dikarya</taxon>
        <taxon>Ascomycota</taxon>
        <taxon>Pezizomycotina</taxon>
        <taxon>Sordariomycetes</taxon>
        <taxon>Hypocreomycetidae</taxon>
        <taxon>Hypocreales</taxon>
        <taxon>Nectriaceae</taxon>
        <taxon>Thelonectria</taxon>
    </lineage>
</organism>
<feature type="transmembrane region" description="Helical" evidence="2">
    <location>
        <begin position="137"/>
        <end position="159"/>
    </location>
</feature>
<evidence type="ECO:0000313" key="5">
    <source>
        <dbReference type="Proteomes" id="UP000777438"/>
    </source>
</evidence>
<keyword evidence="2" id="KW-1133">Transmembrane helix</keyword>
<protein>
    <submittedName>
        <fullName evidence="4">HPP family-domain-containing protein</fullName>
    </submittedName>
</protein>
<dbReference type="InterPro" id="IPR007065">
    <property type="entry name" value="HPP"/>
</dbReference>